<comment type="caution">
    <text evidence="1">The sequence shown here is derived from an EMBL/GenBank/DDBJ whole genome shotgun (WGS) entry which is preliminary data.</text>
</comment>
<organism evidence="1 2">
    <name type="scientific">Quercus suber</name>
    <name type="common">Cork oak</name>
    <dbReference type="NCBI Taxonomy" id="58331"/>
    <lineage>
        <taxon>Eukaryota</taxon>
        <taxon>Viridiplantae</taxon>
        <taxon>Streptophyta</taxon>
        <taxon>Embryophyta</taxon>
        <taxon>Tracheophyta</taxon>
        <taxon>Spermatophyta</taxon>
        <taxon>Magnoliopsida</taxon>
        <taxon>eudicotyledons</taxon>
        <taxon>Gunneridae</taxon>
        <taxon>Pentapetalae</taxon>
        <taxon>rosids</taxon>
        <taxon>fabids</taxon>
        <taxon>Fagales</taxon>
        <taxon>Fagaceae</taxon>
        <taxon>Quercus</taxon>
    </lineage>
</organism>
<protein>
    <submittedName>
        <fullName evidence="1">Uncharacterized protein</fullName>
    </submittedName>
</protein>
<dbReference type="AlphaFoldDB" id="A0AAW0KJU0"/>
<dbReference type="EMBL" id="PKMF04000279">
    <property type="protein sequence ID" value="KAK7839612.1"/>
    <property type="molecule type" value="Genomic_DNA"/>
</dbReference>
<reference evidence="1 2" key="1">
    <citation type="journal article" date="2018" name="Sci. Data">
        <title>The draft genome sequence of cork oak.</title>
        <authorList>
            <person name="Ramos A.M."/>
            <person name="Usie A."/>
            <person name="Barbosa P."/>
            <person name="Barros P.M."/>
            <person name="Capote T."/>
            <person name="Chaves I."/>
            <person name="Simoes F."/>
            <person name="Abreu I."/>
            <person name="Carrasquinho I."/>
            <person name="Faro C."/>
            <person name="Guimaraes J.B."/>
            <person name="Mendonca D."/>
            <person name="Nobrega F."/>
            <person name="Rodrigues L."/>
            <person name="Saibo N.J.M."/>
            <person name="Varela M.C."/>
            <person name="Egas C."/>
            <person name="Matos J."/>
            <person name="Miguel C.M."/>
            <person name="Oliveira M.M."/>
            <person name="Ricardo C.P."/>
            <person name="Goncalves S."/>
        </authorList>
    </citation>
    <scope>NUCLEOTIDE SEQUENCE [LARGE SCALE GENOMIC DNA]</scope>
    <source>
        <strain evidence="2">cv. HL8</strain>
    </source>
</reference>
<gene>
    <name evidence="1" type="ORF">CFP56_017790</name>
</gene>
<proteinExistence type="predicted"/>
<sequence>MDSKNLLYLETNRETIDAEASTLIPSGEKRTGDPHSETELHFNSFLPILPSSSTTTMSLFRIYKLKAYPSSSTRLKVLLSNHSFYGHYMTI</sequence>
<dbReference type="Proteomes" id="UP000237347">
    <property type="component" value="Unassembled WGS sequence"/>
</dbReference>
<evidence type="ECO:0000313" key="2">
    <source>
        <dbReference type="Proteomes" id="UP000237347"/>
    </source>
</evidence>
<name>A0AAW0KJU0_QUESU</name>
<evidence type="ECO:0000313" key="1">
    <source>
        <dbReference type="EMBL" id="KAK7839612.1"/>
    </source>
</evidence>
<keyword evidence="2" id="KW-1185">Reference proteome</keyword>
<accession>A0AAW0KJU0</accession>